<dbReference type="EMBL" id="CP000583">
    <property type="protein sequence ID" value="ABO95350.1"/>
    <property type="molecule type" value="Genomic_DNA"/>
</dbReference>
<feature type="region of interest" description="Disordered" evidence="1">
    <location>
        <begin position="267"/>
        <end position="300"/>
    </location>
</feature>
<dbReference type="SUPFAM" id="SSF47576">
    <property type="entry name" value="Calponin-homology domain, CH-domain"/>
    <property type="match status" value="1"/>
</dbReference>
<gene>
    <name evidence="2" type="ORF">OSTLU_30811</name>
</gene>
<organism evidence="2 3">
    <name type="scientific">Ostreococcus lucimarinus (strain CCE9901)</name>
    <dbReference type="NCBI Taxonomy" id="436017"/>
    <lineage>
        <taxon>Eukaryota</taxon>
        <taxon>Viridiplantae</taxon>
        <taxon>Chlorophyta</taxon>
        <taxon>Mamiellophyceae</taxon>
        <taxon>Mamiellales</taxon>
        <taxon>Bathycoccaceae</taxon>
        <taxon>Ostreococcus</taxon>
    </lineage>
</organism>
<dbReference type="AlphaFoldDB" id="A4RV12"/>
<dbReference type="eggNOG" id="KOG3000">
    <property type="taxonomic scope" value="Eukaryota"/>
</dbReference>
<feature type="region of interest" description="Disordered" evidence="1">
    <location>
        <begin position="128"/>
        <end position="184"/>
    </location>
</feature>
<feature type="region of interest" description="Disordered" evidence="1">
    <location>
        <begin position="311"/>
        <end position="330"/>
    </location>
</feature>
<dbReference type="OrthoDB" id="2119228at2759"/>
<reference evidence="2 3" key="1">
    <citation type="journal article" date="2007" name="Proc. Natl. Acad. Sci. U.S.A.">
        <title>The tiny eukaryote Ostreococcus provides genomic insights into the paradox of plankton speciation.</title>
        <authorList>
            <person name="Palenik B."/>
            <person name="Grimwood J."/>
            <person name="Aerts A."/>
            <person name="Rouze P."/>
            <person name="Salamov A."/>
            <person name="Putnam N."/>
            <person name="Dupont C."/>
            <person name="Jorgensen R."/>
            <person name="Derelle E."/>
            <person name="Rombauts S."/>
            <person name="Zhou K."/>
            <person name="Otillar R."/>
            <person name="Merchant S.S."/>
            <person name="Podell S."/>
            <person name="Gaasterland T."/>
            <person name="Napoli C."/>
            <person name="Gendler K."/>
            <person name="Manuell A."/>
            <person name="Tai V."/>
            <person name="Vallon O."/>
            <person name="Piganeau G."/>
            <person name="Jancek S."/>
            <person name="Heijde M."/>
            <person name="Jabbari K."/>
            <person name="Bowler C."/>
            <person name="Lohr M."/>
            <person name="Robbens S."/>
            <person name="Werner G."/>
            <person name="Dubchak I."/>
            <person name="Pazour G.J."/>
            <person name="Ren Q."/>
            <person name="Paulsen I."/>
            <person name="Delwiche C."/>
            <person name="Schmutz J."/>
            <person name="Rokhsar D."/>
            <person name="Van de Peer Y."/>
            <person name="Moreau H."/>
            <person name="Grigoriev I.V."/>
        </authorList>
    </citation>
    <scope>NUCLEOTIDE SEQUENCE [LARGE SCALE GENOMIC DNA]</scope>
    <source>
        <strain evidence="2 3">CCE9901</strain>
    </source>
</reference>
<sequence length="330" mass="35789">MGRLELVAWLNRALRSDYASVQECGDGVAYAQLLDAMHPGKVPLHRFDFNARFVGDNERNVRVLAQTMRALGTRVDVDFDALAKGKFTENNNLLRWFHAYVAKNGSAALEEYDAYAARVEAQRVKAHASVRRRGEGATPLNRPGDGRASVSERETMSERLVPNELSAVSENKRRTPAATPTEDADASFEFAPATADARAPATPRALSFLDTPVARTKLDLTDGSTTTTTTTTTTNAETTNAADDAAKPFARARSLDRWAAKARAKLHADAASELNPASDPAPTAPGPSDPSPFVETVEEETSCCGCVRKRRVVRERASQPPPPARALSQR</sequence>
<dbReference type="PANTHER" id="PTHR10623">
    <property type="entry name" value="MICROTUBULE-ASSOCIATED PROTEIN RP/EB FAMILY MEMBER"/>
    <property type="match status" value="1"/>
</dbReference>
<dbReference type="RefSeq" id="XP_001417057.1">
    <property type="nucleotide sequence ID" value="XM_001417020.1"/>
</dbReference>
<name>A4RV12_OSTLU</name>
<proteinExistence type="predicted"/>
<protein>
    <recommendedName>
        <fullName evidence="4">Calponin-homology (CH) domain-containing protein</fullName>
    </recommendedName>
</protein>
<evidence type="ECO:0000313" key="3">
    <source>
        <dbReference type="Proteomes" id="UP000001568"/>
    </source>
</evidence>
<dbReference type="GeneID" id="5000624"/>
<dbReference type="InterPro" id="IPR027328">
    <property type="entry name" value="MAPRE"/>
</dbReference>
<dbReference type="Proteomes" id="UP000001568">
    <property type="component" value="Chromosome 3"/>
</dbReference>
<evidence type="ECO:0008006" key="4">
    <source>
        <dbReference type="Google" id="ProtNLM"/>
    </source>
</evidence>
<dbReference type="Gramene" id="ABO95350">
    <property type="protein sequence ID" value="ABO95350"/>
    <property type="gene ID" value="OSTLU_30811"/>
</dbReference>
<dbReference type="Gene3D" id="1.10.418.10">
    <property type="entry name" value="Calponin-like domain"/>
    <property type="match status" value="1"/>
</dbReference>
<dbReference type="GO" id="GO:0008017">
    <property type="term" value="F:microtubule binding"/>
    <property type="evidence" value="ECO:0007669"/>
    <property type="project" value="InterPro"/>
</dbReference>
<evidence type="ECO:0000256" key="1">
    <source>
        <dbReference type="SAM" id="MobiDB-lite"/>
    </source>
</evidence>
<evidence type="ECO:0000313" key="2">
    <source>
        <dbReference type="EMBL" id="ABO95350.1"/>
    </source>
</evidence>
<accession>A4RV12</accession>
<dbReference type="KEGG" id="olu:OSTLU_30811"/>
<keyword evidence="3" id="KW-1185">Reference proteome</keyword>
<dbReference type="HOGENOM" id="CLU_843051_0_0_1"/>
<dbReference type="InterPro" id="IPR036872">
    <property type="entry name" value="CH_dom_sf"/>
</dbReference>
<dbReference type="STRING" id="436017.A4RV12"/>